<dbReference type="Pfam" id="PF13483">
    <property type="entry name" value="Lactamase_B_3"/>
    <property type="match status" value="1"/>
</dbReference>
<dbReference type="InterPro" id="IPR036866">
    <property type="entry name" value="RibonucZ/Hydroxyglut_hydro"/>
</dbReference>
<dbReference type="AlphaFoldDB" id="A0A4D7ASN1"/>
<comment type="similarity">
    <text evidence="2">Belongs to the UPF0173 family.</text>
</comment>
<dbReference type="InterPro" id="IPR001279">
    <property type="entry name" value="Metallo-B-lactamas"/>
</dbReference>
<evidence type="ECO:0000256" key="2">
    <source>
        <dbReference type="HAMAP-Rule" id="MF_00457"/>
    </source>
</evidence>
<name>A0A4D7ASN1_9FIRM</name>
<evidence type="ECO:0000313" key="5">
    <source>
        <dbReference type="Proteomes" id="UP000298642"/>
    </source>
</evidence>
<dbReference type="GO" id="GO:0016787">
    <property type="term" value="F:hydrolase activity"/>
    <property type="evidence" value="ECO:0007669"/>
    <property type="project" value="UniProtKB-UniRule"/>
</dbReference>
<dbReference type="PANTHER" id="PTHR43546">
    <property type="entry name" value="UPF0173 METAL-DEPENDENT HYDROLASE MJ1163-RELATED"/>
    <property type="match status" value="1"/>
</dbReference>
<dbReference type="RefSeq" id="WP_021747632.1">
    <property type="nucleotide sequence ID" value="NZ_CP034413.3"/>
</dbReference>
<dbReference type="HAMAP" id="MF_00457">
    <property type="entry name" value="UPF0173"/>
    <property type="match status" value="1"/>
</dbReference>
<dbReference type="GeneID" id="89522282"/>
<gene>
    <name evidence="4" type="ORF">EIO64_03710</name>
</gene>
<keyword evidence="5" id="KW-1185">Reference proteome</keyword>
<dbReference type="Gene3D" id="3.60.15.10">
    <property type="entry name" value="Ribonuclease Z/Hydroxyacylglutathione hydrolase-like"/>
    <property type="match status" value="1"/>
</dbReference>
<sequence length="219" mass="22994">MKLQFLGHACFLLDDGVHKVLTDPFLTGAGRPEWAEKVDPDVIFVTHGHGDHVGDAAAIARRTGAPVCCTADLADAVFVPAGVACVAGNLGGTVRLSFGCAKFFQALHGGGAAGCPACGFLFEMGGRKIYHAGDTALMTDMTLLADEDIDVALLPIGDFYTMGPADALRAVKLIRPRLTVPMHYNTFQAITQDPEAFAAACKEAGFAAKVLQPGEEMTL</sequence>
<dbReference type="PANTHER" id="PTHR43546:SF3">
    <property type="entry name" value="UPF0173 METAL-DEPENDENT HYDROLASE MJ1163"/>
    <property type="match status" value="1"/>
</dbReference>
<dbReference type="InterPro" id="IPR050114">
    <property type="entry name" value="UPF0173_UPF0282_UlaG_hydrolase"/>
</dbReference>
<dbReference type="SMART" id="SM00849">
    <property type="entry name" value="Lactamase_B"/>
    <property type="match status" value="1"/>
</dbReference>
<evidence type="ECO:0000256" key="1">
    <source>
        <dbReference type="ARBA" id="ARBA00022801"/>
    </source>
</evidence>
<dbReference type="Proteomes" id="UP000298642">
    <property type="component" value="Chromosome"/>
</dbReference>
<organism evidence="4 5">
    <name type="scientific">Dysosmobacter welbionis</name>
    <dbReference type="NCBI Taxonomy" id="2093857"/>
    <lineage>
        <taxon>Bacteria</taxon>
        <taxon>Bacillati</taxon>
        <taxon>Bacillota</taxon>
        <taxon>Clostridia</taxon>
        <taxon>Eubacteriales</taxon>
        <taxon>Oscillospiraceae</taxon>
        <taxon>Dysosmobacter</taxon>
    </lineage>
</organism>
<evidence type="ECO:0000259" key="3">
    <source>
        <dbReference type="SMART" id="SM00849"/>
    </source>
</evidence>
<evidence type="ECO:0000313" key="4">
    <source>
        <dbReference type="EMBL" id="QCI58440.1"/>
    </source>
</evidence>
<protein>
    <recommendedName>
        <fullName evidence="2">UPF0173 metal-dependent hydrolase EIO64_03710</fullName>
    </recommendedName>
</protein>
<keyword evidence="1 2" id="KW-0378">Hydrolase</keyword>
<feature type="domain" description="Metallo-beta-lactamase" evidence="3">
    <location>
        <begin position="7"/>
        <end position="183"/>
    </location>
</feature>
<proteinExistence type="inferred from homology"/>
<dbReference type="KEGG" id="obj:EIO64_03710"/>
<dbReference type="EMBL" id="CP034413">
    <property type="protein sequence ID" value="QCI58440.1"/>
    <property type="molecule type" value="Genomic_DNA"/>
</dbReference>
<dbReference type="CDD" id="cd06262">
    <property type="entry name" value="metallo-hydrolase-like_MBL-fold"/>
    <property type="match status" value="1"/>
</dbReference>
<dbReference type="NCBIfam" id="NF001911">
    <property type="entry name" value="PRK00685.1"/>
    <property type="match status" value="1"/>
</dbReference>
<dbReference type="InterPro" id="IPR022877">
    <property type="entry name" value="UPF0173"/>
</dbReference>
<accession>A0A4D7ASN1</accession>
<dbReference type="SUPFAM" id="SSF56281">
    <property type="entry name" value="Metallo-hydrolase/oxidoreductase"/>
    <property type="match status" value="1"/>
</dbReference>
<reference evidence="5" key="1">
    <citation type="submission" date="2018-12" db="EMBL/GenBank/DDBJ databases">
        <title>Dusodibacter welbiota gen. nov., sp. nov., isolated from human faeces and emended description of the Oscillibacter genus.</title>
        <authorList>
            <person name="Le Roy T."/>
            <person name="Van der Smissen P."/>
            <person name="Delzenne N."/>
            <person name="Muccioli G."/>
            <person name="Collet J.F."/>
            <person name="Cani P.D."/>
        </authorList>
    </citation>
    <scope>NUCLEOTIDE SEQUENCE [LARGE SCALE GENOMIC DNA]</scope>
    <source>
        <strain evidence="5">J115</strain>
    </source>
</reference>